<keyword evidence="3" id="KW-0812">Transmembrane</keyword>
<keyword evidence="4" id="KW-0732">Signal</keyword>
<sequence length="577" mass="62124">MMALRVRELALIVLAALLLLCGAAPVRAEVEATAAGIVLDEPGSAYLGRASSMMIELGGTLEAERALALQRAGRFSPVGEDVPKFGIGSPAVWLHLRIDSRYTEAQARRVLVGTSWIDRIDLFVVRDGQVVGRMQAGDGGPGLRAAKGNLGFVFEHVFEPGVTELLVRAETPDPLVLPLRVFDDECYQFAMRVHDFTYGLLYGFLLALIAYNAMLYAGLRDRAHRDYVLYLGCFVLLSMGYAGHGYNWLWPGMYGVQRYIILVLMVVLGYLGLRFASSSLGLAVAAPRAHRLAHGFGVAGMVAIGTCVVLDQQAAAAIVAFVFVLLFSVAMVWLGFSRLDGDRIAAGYFLAGALAAMAGAATTSLAVWNGLPYSNWTFHAAEVGIAIDGAILSLALAYRVRRIRRERLQAEQLSSLDPLTGLRNRRAFAVLGESAWSTAVRRQRPLSAVVLDLDHFKLINDVRGHAAGDAALKAVAGVIERNCRAADVAARWGGEEFVVLLPETTAAQARVLAERLLHDIRGLDLTLDGGALSLSASIGVAERTTQPDLEALVREADQAMYAAKQGGRDRVVLALPA</sequence>
<dbReference type="Pfam" id="PF00990">
    <property type="entry name" value="GGDEF"/>
    <property type="match status" value="1"/>
</dbReference>
<name>A0ABW3WAB6_9RHOO</name>
<evidence type="ECO:0000259" key="5">
    <source>
        <dbReference type="PROSITE" id="PS50887"/>
    </source>
</evidence>
<keyword evidence="7" id="KW-1185">Reference proteome</keyword>
<dbReference type="NCBIfam" id="TIGR00254">
    <property type="entry name" value="GGDEF"/>
    <property type="match status" value="1"/>
</dbReference>
<dbReference type="Pfam" id="PF07695">
    <property type="entry name" value="7TMR-DISM_7TM"/>
    <property type="match status" value="1"/>
</dbReference>
<dbReference type="InterPro" id="IPR011622">
    <property type="entry name" value="7TMR_DISM_rcpt_extracell_dom2"/>
</dbReference>
<keyword evidence="3" id="KW-0472">Membrane</keyword>
<dbReference type="InterPro" id="IPR011623">
    <property type="entry name" value="7TMR_DISM_rcpt_extracell_dom1"/>
</dbReference>
<feature type="chain" id="PRO_5046165271" description="diguanylate cyclase" evidence="4">
    <location>
        <begin position="29"/>
        <end position="577"/>
    </location>
</feature>
<dbReference type="SMART" id="SM00267">
    <property type="entry name" value="GGDEF"/>
    <property type="match status" value="1"/>
</dbReference>
<evidence type="ECO:0000256" key="1">
    <source>
        <dbReference type="ARBA" id="ARBA00012528"/>
    </source>
</evidence>
<keyword evidence="3" id="KW-1133">Transmembrane helix</keyword>
<feature type="transmembrane region" description="Helical" evidence="3">
    <location>
        <begin position="376"/>
        <end position="398"/>
    </location>
</feature>
<evidence type="ECO:0000313" key="7">
    <source>
        <dbReference type="Proteomes" id="UP001597158"/>
    </source>
</evidence>
<dbReference type="InterPro" id="IPR000160">
    <property type="entry name" value="GGDEF_dom"/>
</dbReference>
<dbReference type="RefSeq" id="WP_277831725.1">
    <property type="nucleotide sequence ID" value="NZ_JARQZE010000003.1"/>
</dbReference>
<protein>
    <recommendedName>
        <fullName evidence="1">diguanylate cyclase</fullName>
        <ecNumber evidence="1">2.7.7.65</ecNumber>
    </recommendedName>
</protein>
<feature type="transmembrane region" description="Helical" evidence="3">
    <location>
        <begin position="348"/>
        <end position="370"/>
    </location>
</feature>
<reference evidence="7" key="1">
    <citation type="journal article" date="2019" name="Int. J. Syst. Evol. Microbiol.">
        <title>The Global Catalogue of Microorganisms (GCM) 10K type strain sequencing project: providing services to taxonomists for standard genome sequencing and annotation.</title>
        <authorList>
            <consortium name="The Broad Institute Genomics Platform"/>
            <consortium name="The Broad Institute Genome Sequencing Center for Infectious Disease"/>
            <person name="Wu L."/>
            <person name="Ma J."/>
        </authorList>
    </citation>
    <scope>NUCLEOTIDE SEQUENCE [LARGE SCALE GENOMIC DNA]</scope>
    <source>
        <strain evidence="7">CCUG 48884</strain>
    </source>
</reference>
<feature type="transmembrane region" description="Helical" evidence="3">
    <location>
        <begin position="227"/>
        <end position="247"/>
    </location>
</feature>
<evidence type="ECO:0000256" key="2">
    <source>
        <dbReference type="ARBA" id="ARBA00034247"/>
    </source>
</evidence>
<dbReference type="PROSITE" id="PS50887">
    <property type="entry name" value="GGDEF"/>
    <property type="match status" value="1"/>
</dbReference>
<comment type="caution">
    <text evidence="6">The sequence shown here is derived from an EMBL/GenBank/DDBJ whole genome shotgun (WGS) entry which is preliminary data.</text>
</comment>
<dbReference type="SUPFAM" id="SSF55073">
    <property type="entry name" value="Nucleotide cyclase"/>
    <property type="match status" value="1"/>
</dbReference>
<keyword evidence="6" id="KW-0808">Transferase</keyword>
<dbReference type="PANTHER" id="PTHR45138:SF9">
    <property type="entry name" value="DIGUANYLATE CYCLASE DGCM-RELATED"/>
    <property type="match status" value="1"/>
</dbReference>
<proteinExistence type="predicted"/>
<dbReference type="Gene3D" id="2.60.40.2380">
    <property type="match status" value="1"/>
</dbReference>
<evidence type="ECO:0000256" key="3">
    <source>
        <dbReference type="SAM" id="Phobius"/>
    </source>
</evidence>
<feature type="transmembrane region" description="Helical" evidence="3">
    <location>
        <begin position="259"/>
        <end position="285"/>
    </location>
</feature>
<feature type="transmembrane region" description="Helical" evidence="3">
    <location>
        <begin position="316"/>
        <end position="336"/>
    </location>
</feature>
<dbReference type="Proteomes" id="UP001597158">
    <property type="component" value="Unassembled WGS sequence"/>
</dbReference>
<accession>A0ABW3WAB6</accession>
<dbReference type="PANTHER" id="PTHR45138">
    <property type="entry name" value="REGULATORY COMPONENTS OF SENSORY TRANSDUCTION SYSTEM"/>
    <property type="match status" value="1"/>
</dbReference>
<keyword evidence="6" id="KW-0548">Nucleotidyltransferase</keyword>
<dbReference type="Pfam" id="PF07696">
    <property type="entry name" value="7TMR-DISMED2"/>
    <property type="match status" value="1"/>
</dbReference>
<feature type="signal peptide" evidence="4">
    <location>
        <begin position="1"/>
        <end position="28"/>
    </location>
</feature>
<feature type="domain" description="GGDEF" evidence="5">
    <location>
        <begin position="444"/>
        <end position="576"/>
    </location>
</feature>
<feature type="transmembrane region" description="Helical" evidence="3">
    <location>
        <begin position="196"/>
        <end position="215"/>
    </location>
</feature>
<organism evidence="6 7">
    <name type="scientific">Thauera mechernichensis</name>
    <dbReference type="NCBI Taxonomy" id="82788"/>
    <lineage>
        <taxon>Bacteria</taxon>
        <taxon>Pseudomonadati</taxon>
        <taxon>Pseudomonadota</taxon>
        <taxon>Betaproteobacteria</taxon>
        <taxon>Rhodocyclales</taxon>
        <taxon>Zoogloeaceae</taxon>
        <taxon>Thauera</taxon>
    </lineage>
</organism>
<dbReference type="InterPro" id="IPR029787">
    <property type="entry name" value="Nucleotide_cyclase"/>
</dbReference>
<evidence type="ECO:0000313" key="6">
    <source>
        <dbReference type="EMBL" id="MFD1262183.1"/>
    </source>
</evidence>
<gene>
    <name evidence="6" type="ORF">ACFQ4M_01230</name>
</gene>
<dbReference type="InterPro" id="IPR043128">
    <property type="entry name" value="Rev_trsase/Diguanyl_cyclase"/>
</dbReference>
<dbReference type="GO" id="GO:0052621">
    <property type="term" value="F:diguanylate cyclase activity"/>
    <property type="evidence" value="ECO:0007669"/>
    <property type="project" value="UniProtKB-EC"/>
</dbReference>
<dbReference type="EMBL" id="JBHTMC010000002">
    <property type="protein sequence ID" value="MFD1262183.1"/>
    <property type="molecule type" value="Genomic_DNA"/>
</dbReference>
<feature type="transmembrane region" description="Helical" evidence="3">
    <location>
        <begin position="292"/>
        <end position="310"/>
    </location>
</feature>
<dbReference type="InterPro" id="IPR050469">
    <property type="entry name" value="Diguanylate_Cyclase"/>
</dbReference>
<evidence type="ECO:0000256" key="4">
    <source>
        <dbReference type="SAM" id="SignalP"/>
    </source>
</evidence>
<dbReference type="Gene3D" id="3.30.70.270">
    <property type="match status" value="1"/>
</dbReference>
<dbReference type="EC" id="2.7.7.65" evidence="1"/>
<comment type="catalytic activity">
    <reaction evidence="2">
        <text>2 GTP = 3',3'-c-di-GMP + 2 diphosphate</text>
        <dbReference type="Rhea" id="RHEA:24898"/>
        <dbReference type="ChEBI" id="CHEBI:33019"/>
        <dbReference type="ChEBI" id="CHEBI:37565"/>
        <dbReference type="ChEBI" id="CHEBI:58805"/>
        <dbReference type="EC" id="2.7.7.65"/>
    </reaction>
</comment>
<dbReference type="CDD" id="cd01949">
    <property type="entry name" value="GGDEF"/>
    <property type="match status" value="1"/>
</dbReference>